<dbReference type="Gene3D" id="1.20.1070.10">
    <property type="entry name" value="Rhodopsin 7-helix transmembrane proteins"/>
    <property type="match status" value="1"/>
</dbReference>
<proteinExistence type="predicted"/>
<keyword evidence="3" id="KW-1185">Reference proteome</keyword>
<evidence type="ECO:0008006" key="4">
    <source>
        <dbReference type="Google" id="ProtNLM"/>
    </source>
</evidence>
<evidence type="ECO:0000313" key="2">
    <source>
        <dbReference type="EMBL" id="KAL3311683.1"/>
    </source>
</evidence>
<protein>
    <recommendedName>
        <fullName evidence="4">G-protein coupled receptors family 1 profile domain-containing protein</fullName>
    </recommendedName>
</protein>
<dbReference type="PANTHER" id="PTHR45620:SF42">
    <property type="entry name" value="G-PROTEIN COUPLED RECEPTOR SEB-2"/>
    <property type="match status" value="1"/>
</dbReference>
<comment type="caution">
    <text evidence="2">The sequence shown here is derived from an EMBL/GenBank/DDBJ whole genome shotgun (WGS) entry which is preliminary data.</text>
</comment>
<reference evidence="2 3" key="1">
    <citation type="submission" date="2024-11" db="EMBL/GenBank/DDBJ databases">
        <title>Adaptive evolution of stress response genes in parasites aligns with host niche diversity.</title>
        <authorList>
            <person name="Hahn C."/>
            <person name="Resl P."/>
        </authorList>
    </citation>
    <scope>NUCLEOTIDE SEQUENCE [LARGE SCALE GENOMIC DNA]</scope>
    <source>
        <strain evidence="2">EGGRZ-B1_66</strain>
        <tissue evidence="2">Body</tissue>
    </source>
</reference>
<name>A0ABD2PX71_9PLAT</name>
<dbReference type="PANTHER" id="PTHR45620">
    <property type="entry name" value="PDF RECEPTOR-LIKE PROTEIN-RELATED"/>
    <property type="match status" value="1"/>
</dbReference>
<evidence type="ECO:0000256" key="1">
    <source>
        <dbReference type="SAM" id="Phobius"/>
    </source>
</evidence>
<organism evidence="2 3">
    <name type="scientific">Cichlidogyrus casuarinus</name>
    <dbReference type="NCBI Taxonomy" id="1844966"/>
    <lineage>
        <taxon>Eukaryota</taxon>
        <taxon>Metazoa</taxon>
        <taxon>Spiralia</taxon>
        <taxon>Lophotrochozoa</taxon>
        <taxon>Platyhelminthes</taxon>
        <taxon>Monogenea</taxon>
        <taxon>Monopisthocotylea</taxon>
        <taxon>Dactylogyridea</taxon>
        <taxon>Ancyrocephalidae</taxon>
        <taxon>Cichlidogyrus</taxon>
    </lineage>
</organism>
<dbReference type="AlphaFoldDB" id="A0ABD2PX71"/>
<keyword evidence="1" id="KW-0812">Transmembrane</keyword>
<evidence type="ECO:0000313" key="3">
    <source>
        <dbReference type="Proteomes" id="UP001626550"/>
    </source>
</evidence>
<keyword evidence="1" id="KW-1133">Transmembrane helix</keyword>
<sequence>MLRKQARMRVHANLITVLVLKNIFEIVDTSRNLVYAGFYRKTYKPTINIVLLADILRRSRTIGRDRDTHVAMRLLKMFLVLMPIFGINLILSPINLLMSSPYYFVYNFFKYLLKASQDIFVAIVFCFANQDVSIY</sequence>
<keyword evidence="1" id="KW-0472">Membrane</keyword>
<dbReference type="InterPro" id="IPR050332">
    <property type="entry name" value="GPCR_2"/>
</dbReference>
<feature type="transmembrane region" description="Helical" evidence="1">
    <location>
        <begin position="74"/>
        <end position="96"/>
    </location>
</feature>
<gene>
    <name evidence="2" type="ORF">Ciccas_009733</name>
</gene>
<dbReference type="Proteomes" id="UP001626550">
    <property type="component" value="Unassembled WGS sequence"/>
</dbReference>
<dbReference type="EMBL" id="JBJKFK010002069">
    <property type="protein sequence ID" value="KAL3311683.1"/>
    <property type="molecule type" value="Genomic_DNA"/>
</dbReference>
<accession>A0ABD2PX71</accession>